<evidence type="ECO:0000313" key="1">
    <source>
        <dbReference type="EMBL" id="KAK7843234.1"/>
    </source>
</evidence>
<protein>
    <submittedName>
        <fullName evidence="1">Uncharacterized protein</fullName>
    </submittedName>
</protein>
<sequence length="96" mass="11228">MEKILSAVVYLAFVKTLVETSEILKQSSSSLNYNWETLLHETRRMTIYSSHNLTQLDLYYLVFHLLELFTVIVTIDLESKLCTEEKPMALSEMLCY</sequence>
<organism evidence="1 2">
    <name type="scientific">Quercus suber</name>
    <name type="common">Cork oak</name>
    <dbReference type="NCBI Taxonomy" id="58331"/>
    <lineage>
        <taxon>Eukaryota</taxon>
        <taxon>Viridiplantae</taxon>
        <taxon>Streptophyta</taxon>
        <taxon>Embryophyta</taxon>
        <taxon>Tracheophyta</taxon>
        <taxon>Spermatophyta</taxon>
        <taxon>Magnoliopsida</taxon>
        <taxon>eudicotyledons</taxon>
        <taxon>Gunneridae</taxon>
        <taxon>Pentapetalae</taxon>
        <taxon>rosids</taxon>
        <taxon>fabids</taxon>
        <taxon>Fagales</taxon>
        <taxon>Fagaceae</taxon>
        <taxon>Quercus</taxon>
    </lineage>
</organism>
<accession>A0AAW0KVJ0</accession>
<keyword evidence="2" id="KW-1185">Reference proteome</keyword>
<proteinExistence type="predicted"/>
<evidence type="ECO:0000313" key="2">
    <source>
        <dbReference type="Proteomes" id="UP000237347"/>
    </source>
</evidence>
<dbReference type="PANTHER" id="PTHR36714:SF7">
    <property type="entry name" value="TRANSMEMBRANE PROTEIN"/>
    <property type="match status" value="1"/>
</dbReference>
<gene>
    <name evidence="1" type="ORF">CFP56_012816</name>
</gene>
<dbReference type="Proteomes" id="UP000237347">
    <property type="component" value="Unassembled WGS sequence"/>
</dbReference>
<comment type="caution">
    <text evidence="1">The sequence shown here is derived from an EMBL/GenBank/DDBJ whole genome shotgun (WGS) entry which is preliminary data.</text>
</comment>
<reference evidence="1 2" key="1">
    <citation type="journal article" date="2018" name="Sci. Data">
        <title>The draft genome sequence of cork oak.</title>
        <authorList>
            <person name="Ramos A.M."/>
            <person name="Usie A."/>
            <person name="Barbosa P."/>
            <person name="Barros P.M."/>
            <person name="Capote T."/>
            <person name="Chaves I."/>
            <person name="Simoes F."/>
            <person name="Abreu I."/>
            <person name="Carrasquinho I."/>
            <person name="Faro C."/>
            <person name="Guimaraes J.B."/>
            <person name="Mendonca D."/>
            <person name="Nobrega F."/>
            <person name="Rodrigues L."/>
            <person name="Saibo N.J.M."/>
            <person name="Varela M.C."/>
            <person name="Egas C."/>
            <person name="Matos J."/>
            <person name="Miguel C.M."/>
            <person name="Oliveira M.M."/>
            <person name="Ricardo C.P."/>
            <person name="Goncalves S."/>
        </authorList>
    </citation>
    <scope>NUCLEOTIDE SEQUENCE [LARGE SCALE GENOMIC DNA]</scope>
    <source>
        <strain evidence="2">cv. HL8</strain>
    </source>
</reference>
<dbReference type="AlphaFoldDB" id="A0AAW0KVJ0"/>
<name>A0AAW0KVJ0_QUESU</name>
<dbReference type="EMBL" id="PKMF04000208">
    <property type="protein sequence ID" value="KAK7843234.1"/>
    <property type="molecule type" value="Genomic_DNA"/>
</dbReference>
<dbReference type="PANTHER" id="PTHR36714">
    <property type="entry name" value="T23E23.1"/>
    <property type="match status" value="1"/>
</dbReference>